<evidence type="ECO:0000256" key="3">
    <source>
        <dbReference type="ARBA" id="ARBA00012261"/>
    </source>
</evidence>
<dbReference type="InterPro" id="IPR002376">
    <property type="entry name" value="Formyl_transf_N"/>
</dbReference>
<dbReference type="SUPFAM" id="SSF53328">
    <property type="entry name" value="Formyltransferase"/>
    <property type="match status" value="1"/>
</dbReference>
<dbReference type="PROSITE" id="PS00373">
    <property type="entry name" value="GART"/>
    <property type="match status" value="1"/>
</dbReference>
<dbReference type="PANTHER" id="PTHR11138:SF5">
    <property type="entry name" value="METHIONYL-TRNA FORMYLTRANSFERASE, MITOCHONDRIAL"/>
    <property type="match status" value="1"/>
</dbReference>
<dbReference type="InterPro" id="IPR011034">
    <property type="entry name" value="Formyl_transferase-like_C_sf"/>
</dbReference>
<dbReference type="Proteomes" id="UP000623172">
    <property type="component" value="Unassembled WGS sequence"/>
</dbReference>
<evidence type="ECO:0000256" key="5">
    <source>
        <dbReference type="ARBA" id="ARBA00022679"/>
    </source>
</evidence>
<dbReference type="GO" id="GO:0004479">
    <property type="term" value="F:methionyl-tRNA formyltransferase activity"/>
    <property type="evidence" value="ECO:0007669"/>
    <property type="project" value="UniProtKB-UniRule"/>
</dbReference>
<dbReference type="NCBIfam" id="TIGR00460">
    <property type="entry name" value="fmt"/>
    <property type="match status" value="1"/>
</dbReference>
<evidence type="ECO:0000256" key="2">
    <source>
        <dbReference type="ARBA" id="ARBA00010699"/>
    </source>
</evidence>
<accession>A0A926HPJ4</accession>
<proteinExistence type="inferred from homology"/>
<dbReference type="InterPro" id="IPR005794">
    <property type="entry name" value="Fmt"/>
</dbReference>
<evidence type="ECO:0000256" key="8">
    <source>
        <dbReference type="HAMAP-Rule" id="MF_00182"/>
    </source>
</evidence>
<comment type="caution">
    <text evidence="11">The sequence shown here is derived from an EMBL/GenBank/DDBJ whole genome shotgun (WGS) entry which is preliminary data.</text>
</comment>
<evidence type="ECO:0000259" key="9">
    <source>
        <dbReference type="Pfam" id="PF00551"/>
    </source>
</evidence>
<dbReference type="RefSeq" id="WP_249314732.1">
    <property type="nucleotide sequence ID" value="NZ_JACRSR010000001.1"/>
</dbReference>
<dbReference type="InterPro" id="IPR036477">
    <property type="entry name" value="Formyl_transf_N_sf"/>
</dbReference>
<gene>
    <name evidence="8" type="primary">fmt</name>
    <name evidence="11" type="ORF">H8696_02765</name>
</gene>
<comment type="function">
    <text evidence="1 8">Attaches a formyl group to the free amino group of methionyl-tRNA(fMet). The formyl group appears to play a dual role in the initiator identity of N-formylmethionyl-tRNA by promoting its recognition by IF2 and preventing the misappropriation of this tRNA by the elongation apparatus.</text>
</comment>
<dbReference type="InterPro" id="IPR041711">
    <property type="entry name" value="Met-tRNA-FMT_N"/>
</dbReference>
<dbReference type="PANTHER" id="PTHR11138">
    <property type="entry name" value="METHIONYL-TRNA FORMYLTRANSFERASE"/>
    <property type="match status" value="1"/>
</dbReference>
<dbReference type="InterPro" id="IPR005793">
    <property type="entry name" value="Formyl_trans_C"/>
</dbReference>
<comment type="catalytic activity">
    <reaction evidence="7 8">
        <text>L-methionyl-tRNA(fMet) + (6R)-10-formyltetrahydrofolate = N-formyl-L-methionyl-tRNA(fMet) + (6S)-5,6,7,8-tetrahydrofolate + H(+)</text>
        <dbReference type="Rhea" id="RHEA:24380"/>
        <dbReference type="Rhea" id="RHEA-COMP:9952"/>
        <dbReference type="Rhea" id="RHEA-COMP:9953"/>
        <dbReference type="ChEBI" id="CHEBI:15378"/>
        <dbReference type="ChEBI" id="CHEBI:57453"/>
        <dbReference type="ChEBI" id="CHEBI:78530"/>
        <dbReference type="ChEBI" id="CHEBI:78844"/>
        <dbReference type="ChEBI" id="CHEBI:195366"/>
        <dbReference type="EC" id="2.1.2.9"/>
    </reaction>
</comment>
<evidence type="ECO:0000313" key="12">
    <source>
        <dbReference type="Proteomes" id="UP000623172"/>
    </source>
</evidence>
<dbReference type="Gene3D" id="3.10.25.10">
    <property type="entry name" value="Formyl transferase, C-terminal domain"/>
    <property type="match status" value="1"/>
</dbReference>
<dbReference type="InterPro" id="IPR001555">
    <property type="entry name" value="GART_AS"/>
</dbReference>
<sequence length="311" mass="33351">MRIVFMGTPDFAVPSLRAMAEGGYEIAGVFCQPDRPKGRGKKLQKPPVKVLAEELGIPVYQFERIRRPEGVEALTYLAPDLVVTAAFGQILSKSILEIPPLGCINVHGSLLPAYRGAAPIQWAVMNGEKETGITLMYMDVGVDTGDMILQKHLEIGPDETAGELFDRLAPLGAQTLLEGLKLFEHGRAPAAAQDGTKATLAPMLNKEMGELDFSLSAAVLKNRIRGMNPWPGCYTYFEGQPLKIWRAEALPGKGEPGRVIAASPKEGLIVGAGEGCLKLVEVQGLSGKRMAAEAYLLGHAIRPGEVLGCHG</sequence>
<organism evidence="11 12">
    <name type="scientific">Gehongia tenuis</name>
    <dbReference type="NCBI Taxonomy" id="2763655"/>
    <lineage>
        <taxon>Bacteria</taxon>
        <taxon>Bacillati</taxon>
        <taxon>Bacillota</taxon>
        <taxon>Clostridia</taxon>
        <taxon>Christensenellales</taxon>
        <taxon>Christensenellaceae</taxon>
        <taxon>Gehongia</taxon>
    </lineage>
</organism>
<keyword evidence="5 8" id="KW-0808">Transferase</keyword>
<name>A0A926HPJ4_9FIRM</name>
<evidence type="ECO:0000256" key="7">
    <source>
        <dbReference type="ARBA" id="ARBA00048558"/>
    </source>
</evidence>
<dbReference type="Gene3D" id="3.40.50.170">
    <property type="entry name" value="Formyl transferase, N-terminal domain"/>
    <property type="match status" value="1"/>
</dbReference>
<evidence type="ECO:0000256" key="4">
    <source>
        <dbReference type="ARBA" id="ARBA00016014"/>
    </source>
</evidence>
<dbReference type="Pfam" id="PF02911">
    <property type="entry name" value="Formyl_trans_C"/>
    <property type="match status" value="1"/>
</dbReference>
<dbReference type="FunFam" id="3.40.50.12230:FF:000001">
    <property type="entry name" value="Methionyl-tRNA formyltransferase"/>
    <property type="match status" value="1"/>
</dbReference>
<feature type="domain" description="Formyl transferase N-terminal" evidence="9">
    <location>
        <begin position="1"/>
        <end position="178"/>
    </location>
</feature>
<dbReference type="InterPro" id="IPR037022">
    <property type="entry name" value="Formyl_trans_C_sf"/>
</dbReference>
<dbReference type="CDD" id="cd08704">
    <property type="entry name" value="Met_tRNA_FMT_C"/>
    <property type="match status" value="1"/>
</dbReference>
<dbReference type="Pfam" id="PF00551">
    <property type="entry name" value="Formyl_trans_N"/>
    <property type="match status" value="1"/>
</dbReference>
<dbReference type="CDD" id="cd08646">
    <property type="entry name" value="FMT_core_Met-tRNA-FMT_N"/>
    <property type="match status" value="1"/>
</dbReference>
<dbReference type="HAMAP" id="MF_00182">
    <property type="entry name" value="Formyl_trans"/>
    <property type="match status" value="1"/>
</dbReference>
<dbReference type="AlphaFoldDB" id="A0A926HPJ4"/>
<dbReference type="EC" id="2.1.2.9" evidence="3 8"/>
<dbReference type="SUPFAM" id="SSF50486">
    <property type="entry name" value="FMT C-terminal domain-like"/>
    <property type="match status" value="1"/>
</dbReference>
<evidence type="ECO:0000256" key="1">
    <source>
        <dbReference type="ARBA" id="ARBA00002606"/>
    </source>
</evidence>
<evidence type="ECO:0000259" key="10">
    <source>
        <dbReference type="Pfam" id="PF02911"/>
    </source>
</evidence>
<feature type="binding site" evidence="8">
    <location>
        <begin position="109"/>
        <end position="112"/>
    </location>
    <ligand>
        <name>(6S)-5,6,7,8-tetrahydrofolate</name>
        <dbReference type="ChEBI" id="CHEBI:57453"/>
    </ligand>
</feature>
<reference evidence="11" key="1">
    <citation type="submission" date="2020-08" db="EMBL/GenBank/DDBJ databases">
        <title>Genome public.</title>
        <authorList>
            <person name="Liu C."/>
            <person name="Sun Q."/>
        </authorList>
    </citation>
    <scope>NUCLEOTIDE SEQUENCE</scope>
    <source>
        <strain evidence="11">NSJ-53</strain>
    </source>
</reference>
<protein>
    <recommendedName>
        <fullName evidence="4 8">Methionyl-tRNA formyltransferase</fullName>
        <ecNumber evidence="3 8">2.1.2.9</ecNumber>
    </recommendedName>
</protein>
<keyword evidence="6 8" id="KW-0648">Protein biosynthesis</keyword>
<evidence type="ECO:0000313" key="11">
    <source>
        <dbReference type="EMBL" id="MBC8530765.1"/>
    </source>
</evidence>
<evidence type="ECO:0000256" key="6">
    <source>
        <dbReference type="ARBA" id="ARBA00022917"/>
    </source>
</evidence>
<comment type="similarity">
    <text evidence="2 8">Belongs to the Fmt family.</text>
</comment>
<dbReference type="InterPro" id="IPR044135">
    <property type="entry name" value="Met-tRNA-FMT_C"/>
</dbReference>
<keyword evidence="12" id="KW-1185">Reference proteome</keyword>
<dbReference type="GO" id="GO:0005829">
    <property type="term" value="C:cytosol"/>
    <property type="evidence" value="ECO:0007669"/>
    <property type="project" value="TreeGrafter"/>
</dbReference>
<feature type="domain" description="Formyl transferase C-terminal" evidence="10">
    <location>
        <begin position="204"/>
        <end position="299"/>
    </location>
</feature>
<dbReference type="EMBL" id="JACRSR010000001">
    <property type="protein sequence ID" value="MBC8530765.1"/>
    <property type="molecule type" value="Genomic_DNA"/>
</dbReference>